<evidence type="ECO:0000256" key="6">
    <source>
        <dbReference type="ARBA" id="ARBA00023136"/>
    </source>
</evidence>
<name>A0A317FH97_9PROT</name>
<comment type="caution">
    <text evidence="9">The sequence shown here is derived from an EMBL/GenBank/DDBJ whole genome shotgun (WGS) entry which is preliminary data.</text>
</comment>
<keyword evidence="5 7" id="KW-1133">Transmembrane helix</keyword>
<comment type="subcellular location">
    <subcellularLocation>
        <location evidence="1 7">Cell inner membrane</location>
        <topology evidence="1 7">Multi-pass membrane protein</topology>
    </subcellularLocation>
</comment>
<evidence type="ECO:0000256" key="5">
    <source>
        <dbReference type="ARBA" id="ARBA00022989"/>
    </source>
</evidence>
<feature type="domain" description="TRAP C4-dicarboxylate transport system permease DctM subunit" evidence="8">
    <location>
        <begin position="7"/>
        <end position="414"/>
    </location>
</feature>
<keyword evidence="3 7" id="KW-0997">Cell inner membrane</keyword>
<organism evidence="9 10">
    <name type="scientific">Falsiroseomonas bella</name>
    <dbReference type="NCBI Taxonomy" id="2184016"/>
    <lineage>
        <taxon>Bacteria</taxon>
        <taxon>Pseudomonadati</taxon>
        <taxon>Pseudomonadota</taxon>
        <taxon>Alphaproteobacteria</taxon>
        <taxon>Acetobacterales</taxon>
        <taxon>Roseomonadaceae</taxon>
        <taxon>Falsiroseomonas</taxon>
    </lineage>
</organism>
<feature type="transmembrane region" description="Helical" evidence="7">
    <location>
        <begin position="6"/>
        <end position="33"/>
    </location>
</feature>
<dbReference type="InterPro" id="IPR010656">
    <property type="entry name" value="DctM"/>
</dbReference>
<keyword evidence="4 7" id="KW-0812">Transmembrane</keyword>
<feature type="transmembrane region" description="Helical" evidence="7">
    <location>
        <begin position="167"/>
        <end position="190"/>
    </location>
</feature>
<evidence type="ECO:0000256" key="2">
    <source>
        <dbReference type="ARBA" id="ARBA00022475"/>
    </source>
</evidence>
<dbReference type="GO" id="GO:0022857">
    <property type="term" value="F:transmembrane transporter activity"/>
    <property type="evidence" value="ECO:0007669"/>
    <property type="project" value="UniProtKB-UniRule"/>
</dbReference>
<evidence type="ECO:0000256" key="4">
    <source>
        <dbReference type="ARBA" id="ARBA00022692"/>
    </source>
</evidence>
<sequence>MTFLLLLAALIALLYLGMPMFAALFLLPLGVLLYVEGGVPALGEMVIGKLDGYLLVAIPLFMLMAHIMVRGKVVDDLYGAAFGLLRRVRGGVGMATVAACTIFAAISGSSVATALTIGKIAIPQMLRYGMSRRGAFGVVAGGGTLGILIPPSAPMVLYAYVTETSVAALFLAGVIPGLMMACMFALYVFLTEGKARAPDDEASAEMESGVALRACWSLSLPIFVLGGIYLGVFTATEAAGTGTLYALMIAALIYRTLTWRDMLDGVQEATRTSAMLLMIIAGAAIYGYMLTKLQVPQELTQLVADLGLSRTGFLIAMMVLLFVLGLVLESFSIILLTMPAILPLLGTLGIDKVWYGVLLTLSLEMALISPPVALNLVVIKAITGASLGEVNRSIYPYMLMLALGTALLIAFPEIALWLPRLAGYGG</sequence>
<comment type="caution">
    <text evidence="7">Lacks conserved residue(s) required for the propagation of feature annotation.</text>
</comment>
<dbReference type="Proteomes" id="UP000245765">
    <property type="component" value="Unassembled WGS sequence"/>
</dbReference>
<evidence type="ECO:0000313" key="10">
    <source>
        <dbReference type="Proteomes" id="UP000245765"/>
    </source>
</evidence>
<comment type="function">
    <text evidence="7">Part of the tripartite ATP-independent periplasmic (TRAP) transport system.</text>
</comment>
<dbReference type="PIRSF" id="PIRSF006066">
    <property type="entry name" value="HI0050"/>
    <property type="match status" value="1"/>
</dbReference>
<dbReference type="GO" id="GO:0005886">
    <property type="term" value="C:plasma membrane"/>
    <property type="evidence" value="ECO:0007669"/>
    <property type="project" value="UniProtKB-SubCell"/>
</dbReference>
<dbReference type="PANTHER" id="PTHR33362:SF5">
    <property type="entry name" value="C4-DICARBOXYLATE TRAP TRANSPORTER LARGE PERMEASE PROTEIN DCTM"/>
    <property type="match status" value="1"/>
</dbReference>
<feature type="transmembrane region" description="Helical" evidence="7">
    <location>
        <begin position="394"/>
        <end position="418"/>
    </location>
</feature>
<feature type="transmembrane region" description="Helical" evidence="7">
    <location>
        <begin position="269"/>
        <end position="291"/>
    </location>
</feature>
<dbReference type="AlphaFoldDB" id="A0A317FH97"/>
<keyword evidence="6 7" id="KW-0472">Membrane</keyword>
<feature type="transmembrane region" description="Helical" evidence="7">
    <location>
        <begin position="53"/>
        <end position="71"/>
    </location>
</feature>
<keyword evidence="2" id="KW-1003">Cell membrane</keyword>
<feature type="transmembrane region" description="Helical" evidence="7">
    <location>
        <begin position="311"/>
        <end position="341"/>
    </location>
</feature>
<feature type="transmembrane region" description="Helical" evidence="7">
    <location>
        <begin position="136"/>
        <end position="161"/>
    </location>
</feature>
<evidence type="ECO:0000313" key="9">
    <source>
        <dbReference type="EMBL" id="PWS37397.1"/>
    </source>
</evidence>
<dbReference type="OrthoDB" id="9790209at2"/>
<dbReference type="InterPro" id="IPR004681">
    <property type="entry name" value="TRAP_DctM"/>
</dbReference>
<dbReference type="EMBL" id="QGNA01000002">
    <property type="protein sequence ID" value="PWS37397.1"/>
    <property type="molecule type" value="Genomic_DNA"/>
</dbReference>
<dbReference type="Pfam" id="PF06808">
    <property type="entry name" value="DctM"/>
    <property type="match status" value="1"/>
</dbReference>
<comment type="subunit">
    <text evidence="7">The complex comprises the extracytoplasmic solute receptor protein and the two transmembrane proteins.</text>
</comment>
<evidence type="ECO:0000259" key="8">
    <source>
        <dbReference type="Pfam" id="PF06808"/>
    </source>
</evidence>
<feature type="transmembrane region" description="Helical" evidence="7">
    <location>
        <begin position="91"/>
        <end position="115"/>
    </location>
</feature>
<evidence type="ECO:0000256" key="1">
    <source>
        <dbReference type="ARBA" id="ARBA00004429"/>
    </source>
</evidence>
<evidence type="ECO:0000256" key="3">
    <source>
        <dbReference type="ARBA" id="ARBA00022519"/>
    </source>
</evidence>
<feature type="transmembrane region" description="Helical" evidence="7">
    <location>
        <begin position="238"/>
        <end position="257"/>
    </location>
</feature>
<dbReference type="RefSeq" id="WP_109870505.1">
    <property type="nucleotide sequence ID" value="NZ_QGNA01000002.1"/>
</dbReference>
<gene>
    <name evidence="9" type="ORF">DFH01_11195</name>
</gene>
<evidence type="ECO:0000256" key="7">
    <source>
        <dbReference type="RuleBase" id="RU369079"/>
    </source>
</evidence>
<reference evidence="10" key="1">
    <citation type="submission" date="2018-05" db="EMBL/GenBank/DDBJ databases">
        <authorList>
            <person name="Du Z."/>
            <person name="Wang X."/>
        </authorList>
    </citation>
    <scope>NUCLEOTIDE SEQUENCE [LARGE SCALE GENOMIC DNA]</scope>
    <source>
        <strain evidence="10">CQN31</strain>
    </source>
</reference>
<keyword evidence="10" id="KW-1185">Reference proteome</keyword>
<feature type="transmembrane region" description="Helical" evidence="7">
    <location>
        <begin position="210"/>
        <end position="232"/>
    </location>
</feature>
<proteinExistence type="inferred from homology"/>
<comment type="similarity">
    <text evidence="7">Belongs to the TRAP transporter large permease family.</text>
</comment>
<dbReference type="NCBIfam" id="TIGR00786">
    <property type="entry name" value="dctM"/>
    <property type="match status" value="1"/>
</dbReference>
<protein>
    <recommendedName>
        <fullName evidence="7">TRAP transporter large permease protein</fullName>
    </recommendedName>
</protein>
<keyword evidence="7" id="KW-0813">Transport</keyword>
<accession>A0A317FH97</accession>
<dbReference type="PANTHER" id="PTHR33362">
    <property type="entry name" value="SIALIC ACID TRAP TRANSPORTER PERMEASE PROTEIN SIAT-RELATED"/>
    <property type="match status" value="1"/>
</dbReference>